<keyword evidence="1" id="KW-1133">Transmembrane helix</keyword>
<feature type="transmembrane region" description="Helical" evidence="1">
    <location>
        <begin position="121"/>
        <end position="140"/>
    </location>
</feature>
<dbReference type="KEGG" id="htq:FRZ44_27800"/>
<name>A0A5J6MMR1_9PROT</name>
<dbReference type="RefSeq" id="WP_151177737.1">
    <property type="nucleotide sequence ID" value="NZ_CP042906.1"/>
</dbReference>
<keyword evidence="3" id="KW-1185">Reference proteome</keyword>
<dbReference type="Proteomes" id="UP000326202">
    <property type="component" value="Chromosome"/>
</dbReference>
<organism evidence="2 3">
    <name type="scientific">Hypericibacter terrae</name>
    <dbReference type="NCBI Taxonomy" id="2602015"/>
    <lineage>
        <taxon>Bacteria</taxon>
        <taxon>Pseudomonadati</taxon>
        <taxon>Pseudomonadota</taxon>
        <taxon>Alphaproteobacteria</taxon>
        <taxon>Rhodospirillales</taxon>
        <taxon>Dongiaceae</taxon>
        <taxon>Hypericibacter</taxon>
    </lineage>
</organism>
<dbReference type="EMBL" id="CP042906">
    <property type="protein sequence ID" value="QEX17480.1"/>
    <property type="molecule type" value="Genomic_DNA"/>
</dbReference>
<dbReference type="GO" id="GO:0005886">
    <property type="term" value="C:plasma membrane"/>
    <property type="evidence" value="ECO:0007669"/>
    <property type="project" value="TreeGrafter"/>
</dbReference>
<feature type="transmembrane region" description="Helical" evidence="1">
    <location>
        <begin position="30"/>
        <end position="52"/>
    </location>
</feature>
<gene>
    <name evidence="2" type="ORF">FRZ44_27800</name>
</gene>
<dbReference type="InterPro" id="IPR008523">
    <property type="entry name" value="DUF805"/>
</dbReference>
<dbReference type="OrthoDB" id="9812349at2"/>
<dbReference type="AlphaFoldDB" id="A0A5J6MMR1"/>
<protein>
    <submittedName>
        <fullName evidence="2">DUF805 domain-containing protein</fullName>
    </submittedName>
</protein>
<feature type="transmembrane region" description="Helical" evidence="1">
    <location>
        <begin position="95"/>
        <end position="115"/>
    </location>
</feature>
<keyword evidence="1" id="KW-0472">Membrane</keyword>
<dbReference type="Pfam" id="PF05656">
    <property type="entry name" value="DUF805"/>
    <property type="match status" value="1"/>
</dbReference>
<sequence>MTTMPSAAVPSGGFKWMYLSLQGRATRSNWWLWGVVGLIIANMILGTIAYFIDAALGLQFGVLPIGPLTILASVVLIYPGICVSGKRWHDRNKSAWWILLVYAPMIAQYVFMAIAPDIASIIGIVFLIGAIWTLVECGFLRGTVGDNRFGPDPLGGK</sequence>
<proteinExistence type="predicted"/>
<keyword evidence="1" id="KW-0812">Transmembrane</keyword>
<evidence type="ECO:0000256" key="1">
    <source>
        <dbReference type="SAM" id="Phobius"/>
    </source>
</evidence>
<dbReference type="PANTHER" id="PTHR34980">
    <property type="entry name" value="INNER MEMBRANE PROTEIN-RELATED-RELATED"/>
    <property type="match status" value="1"/>
</dbReference>
<feature type="transmembrane region" description="Helical" evidence="1">
    <location>
        <begin position="58"/>
        <end position="83"/>
    </location>
</feature>
<accession>A0A5J6MMR1</accession>
<reference evidence="2 3" key="1">
    <citation type="submission" date="2019-08" db="EMBL/GenBank/DDBJ databases">
        <title>Hyperibacter terrae gen. nov., sp. nov. and Hyperibacter viscosus sp. nov., two new members in the family Rhodospirillaceae isolated from the rhizosphere of Hypericum perforatum.</title>
        <authorList>
            <person name="Noviana Z."/>
        </authorList>
    </citation>
    <scope>NUCLEOTIDE SEQUENCE [LARGE SCALE GENOMIC DNA]</scope>
    <source>
        <strain evidence="2 3">R5913</strain>
    </source>
</reference>
<evidence type="ECO:0000313" key="3">
    <source>
        <dbReference type="Proteomes" id="UP000326202"/>
    </source>
</evidence>
<evidence type="ECO:0000313" key="2">
    <source>
        <dbReference type="EMBL" id="QEX17480.1"/>
    </source>
</evidence>